<accession>A0AA88A5W9</accession>
<reference evidence="1" key="1">
    <citation type="submission" date="2023-07" db="EMBL/GenBank/DDBJ databases">
        <title>draft genome sequence of fig (Ficus carica).</title>
        <authorList>
            <person name="Takahashi T."/>
            <person name="Nishimura K."/>
        </authorList>
    </citation>
    <scope>NUCLEOTIDE SEQUENCE</scope>
</reference>
<name>A0AA88A5W9_FICCA</name>
<dbReference type="EMBL" id="BTGU01002439">
    <property type="protein sequence ID" value="GMN37876.1"/>
    <property type="molecule type" value="Genomic_DNA"/>
</dbReference>
<proteinExistence type="predicted"/>
<keyword evidence="2" id="KW-1185">Reference proteome</keyword>
<sequence length="90" mass="9719">MAAKRGGDRHPLVDLDETTFPALISSNDLRFVRKGTKTELGAAVDRKISGDDRSGDGLGFVPLDKWNSMKPTARKMMAGVDRNGSGKLCL</sequence>
<gene>
    <name evidence="1" type="ORF">TIFTF001_042711</name>
</gene>
<comment type="caution">
    <text evidence="1">The sequence shown here is derived from an EMBL/GenBank/DDBJ whole genome shotgun (WGS) entry which is preliminary data.</text>
</comment>
<dbReference type="AlphaFoldDB" id="A0AA88A5W9"/>
<evidence type="ECO:0000313" key="2">
    <source>
        <dbReference type="Proteomes" id="UP001187192"/>
    </source>
</evidence>
<evidence type="ECO:0000313" key="1">
    <source>
        <dbReference type="EMBL" id="GMN37876.1"/>
    </source>
</evidence>
<protein>
    <submittedName>
        <fullName evidence="1">Uncharacterized protein</fullName>
    </submittedName>
</protein>
<dbReference type="Proteomes" id="UP001187192">
    <property type="component" value="Unassembled WGS sequence"/>
</dbReference>
<organism evidence="1 2">
    <name type="scientific">Ficus carica</name>
    <name type="common">Common fig</name>
    <dbReference type="NCBI Taxonomy" id="3494"/>
    <lineage>
        <taxon>Eukaryota</taxon>
        <taxon>Viridiplantae</taxon>
        <taxon>Streptophyta</taxon>
        <taxon>Embryophyta</taxon>
        <taxon>Tracheophyta</taxon>
        <taxon>Spermatophyta</taxon>
        <taxon>Magnoliopsida</taxon>
        <taxon>eudicotyledons</taxon>
        <taxon>Gunneridae</taxon>
        <taxon>Pentapetalae</taxon>
        <taxon>rosids</taxon>
        <taxon>fabids</taxon>
        <taxon>Rosales</taxon>
        <taxon>Moraceae</taxon>
        <taxon>Ficeae</taxon>
        <taxon>Ficus</taxon>
    </lineage>
</organism>